<dbReference type="Proteomes" id="UP000236723">
    <property type="component" value="Unassembled WGS sequence"/>
</dbReference>
<protein>
    <submittedName>
        <fullName evidence="1">Uncharacterized protein</fullName>
    </submittedName>
</protein>
<gene>
    <name evidence="1" type="ORF">SAMN04489712_110158</name>
</gene>
<sequence length="289" mass="31731">MMGVAKVIRRGRSRRAQDEHEALQGAGWLFREVVGHGGTLPDLDAGRHDVRVLARAGALRGMGVQMVADGRVRATWRVVKRYDRHPVMLACEPATPPSPRMLTRCTWRFVVYCEAAALTRHRDRLALDWRPAGGVPEERLSGTVDRPVRGDRDGRVTIVSTGDEVRLPSAEGRGLLADTMVRCTVTRDVDTGGLIAVTVVPEDESESVRPLVDGWTPRSGDDRFTAHDRRRALPVRSTALGAPEAADRAGRLGRWLWDGENGFFERATAFIGVLAGFLALIDAVRSVLS</sequence>
<reference evidence="2" key="1">
    <citation type="submission" date="2016-10" db="EMBL/GenBank/DDBJ databases">
        <authorList>
            <person name="Varghese N."/>
            <person name="Submissions S."/>
        </authorList>
    </citation>
    <scope>NUCLEOTIDE SEQUENCE [LARGE SCALE GENOMIC DNA]</scope>
    <source>
        <strain evidence="2">DSM 43163</strain>
    </source>
</reference>
<accession>A0A1H6CLM1</accession>
<dbReference type="OrthoDB" id="5937513at2"/>
<proteinExistence type="predicted"/>
<dbReference type="RefSeq" id="WP_103939868.1">
    <property type="nucleotide sequence ID" value="NZ_FNVO01000010.1"/>
</dbReference>
<keyword evidence="2" id="KW-1185">Reference proteome</keyword>
<name>A0A1H6CLM1_9ACTN</name>
<dbReference type="AlphaFoldDB" id="A0A1H6CLM1"/>
<organism evidence="1 2">
    <name type="scientific">Thermomonospora echinospora</name>
    <dbReference type="NCBI Taxonomy" id="1992"/>
    <lineage>
        <taxon>Bacteria</taxon>
        <taxon>Bacillati</taxon>
        <taxon>Actinomycetota</taxon>
        <taxon>Actinomycetes</taxon>
        <taxon>Streptosporangiales</taxon>
        <taxon>Thermomonosporaceae</taxon>
        <taxon>Thermomonospora</taxon>
    </lineage>
</organism>
<evidence type="ECO:0000313" key="1">
    <source>
        <dbReference type="EMBL" id="SEG73818.1"/>
    </source>
</evidence>
<evidence type="ECO:0000313" key="2">
    <source>
        <dbReference type="Proteomes" id="UP000236723"/>
    </source>
</evidence>
<dbReference type="EMBL" id="FNVO01000010">
    <property type="protein sequence ID" value="SEG73818.1"/>
    <property type="molecule type" value="Genomic_DNA"/>
</dbReference>